<evidence type="ECO:0000256" key="3">
    <source>
        <dbReference type="ARBA" id="ARBA00007971"/>
    </source>
</evidence>
<dbReference type="PANTHER" id="PTHR30046">
    <property type="entry name" value="FLAGELLAR M-RING PROTEIN"/>
    <property type="match status" value="1"/>
</dbReference>
<evidence type="ECO:0000256" key="8">
    <source>
        <dbReference type="ARBA" id="ARBA00023143"/>
    </source>
</evidence>
<dbReference type="PRINTS" id="PR01009">
    <property type="entry name" value="FLGMRINGFLIF"/>
</dbReference>
<dbReference type="GO" id="GO:0005886">
    <property type="term" value="C:plasma membrane"/>
    <property type="evidence" value="ECO:0007669"/>
    <property type="project" value="UniProtKB-SubCell"/>
</dbReference>
<evidence type="ECO:0000256" key="5">
    <source>
        <dbReference type="ARBA" id="ARBA00022692"/>
    </source>
</evidence>
<keyword evidence="4" id="KW-1003">Cell membrane</keyword>
<evidence type="ECO:0000259" key="12">
    <source>
        <dbReference type="Pfam" id="PF01514"/>
    </source>
</evidence>
<evidence type="ECO:0000313" key="14">
    <source>
        <dbReference type="EMBL" id="SPF81106.1"/>
    </source>
</evidence>
<reference evidence="15" key="1">
    <citation type="submission" date="2018-03" db="EMBL/GenBank/DDBJ databases">
        <authorList>
            <person name="Rodrigo-Torres L."/>
            <person name="Arahal R. D."/>
            <person name="Lucena T."/>
        </authorList>
    </citation>
    <scope>NUCLEOTIDE SEQUENCE [LARGE SCALE GENOMIC DNA]</scope>
    <source>
        <strain evidence="15">CECT 8871</strain>
    </source>
</reference>
<comment type="similarity">
    <text evidence="3 9">Belongs to the FliF family.</text>
</comment>
<dbReference type="GO" id="GO:0071973">
    <property type="term" value="P:bacterial-type flagellum-dependent cell motility"/>
    <property type="evidence" value="ECO:0007669"/>
    <property type="project" value="InterPro"/>
</dbReference>
<feature type="domain" description="Flagellar M-ring N-terminal" evidence="12">
    <location>
        <begin position="38"/>
        <end position="209"/>
    </location>
</feature>
<evidence type="ECO:0000256" key="10">
    <source>
        <dbReference type="SAM" id="MobiDB-lite"/>
    </source>
</evidence>
<dbReference type="OrthoDB" id="9807026at2"/>
<evidence type="ECO:0000256" key="4">
    <source>
        <dbReference type="ARBA" id="ARBA00022475"/>
    </source>
</evidence>
<dbReference type="EMBL" id="OMOJ01000007">
    <property type="protein sequence ID" value="SPF81106.1"/>
    <property type="molecule type" value="Genomic_DNA"/>
</dbReference>
<name>A0A2R8AYJ9_9RHOB</name>
<dbReference type="InterPro" id="IPR000067">
    <property type="entry name" value="FlgMring_FliF"/>
</dbReference>
<dbReference type="InterPro" id="IPR045851">
    <property type="entry name" value="AMP-bd_C_sf"/>
</dbReference>
<comment type="function">
    <text evidence="9">The M ring may be actively involved in energy transduction.</text>
</comment>
<keyword evidence="15" id="KW-1185">Reference proteome</keyword>
<gene>
    <name evidence="14" type="primary">fliF_2</name>
    <name evidence="14" type="ORF">PRI8871_02924</name>
</gene>
<evidence type="ECO:0000256" key="11">
    <source>
        <dbReference type="SAM" id="Phobius"/>
    </source>
</evidence>
<dbReference type="GO" id="GO:0009431">
    <property type="term" value="C:bacterial-type flagellum basal body, MS ring"/>
    <property type="evidence" value="ECO:0007669"/>
    <property type="project" value="InterPro"/>
</dbReference>
<evidence type="ECO:0000256" key="9">
    <source>
        <dbReference type="PIRNR" id="PIRNR004862"/>
    </source>
</evidence>
<evidence type="ECO:0000313" key="15">
    <source>
        <dbReference type="Proteomes" id="UP000244904"/>
    </source>
</evidence>
<keyword evidence="7 11" id="KW-0472">Membrane</keyword>
<dbReference type="InterPro" id="IPR006182">
    <property type="entry name" value="FliF_N_dom"/>
</dbReference>
<dbReference type="PANTHER" id="PTHR30046:SF0">
    <property type="entry name" value="FLAGELLAR M-RING PROTEIN"/>
    <property type="match status" value="1"/>
</dbReference>
<dbReference type="Pfam" id="PF08345">
    <property type="entry name" value="YscJ_FliF_C"/>
    <property type="match status" value="1"/>
</dbReference>
<evidence type="ECO:0000256" key="6">
    <source>
        <dbReference type="ARBA" id="ARBA00022989"/>
    </source>
</evidence>
<comment type="subcellular location">
    <subcellularLocation>
        <location evidence="1 9">Bacterial flagellum basal body</location>
    </subcellularLocation>
    <subcellularLocation>
        <location evidence="2">Cell membrane</location>
        <topology evidence="2">Multi-pass membrane protein</topology>
    </subcellularLocation>
</comment>
<dbReference type="GO" id="GO:0003774">
    <property type="term" value="F:cytoskeletal motor activity"/>
    <property type="evidence" value="ECO:0007669"/>
    <property type="project" value="InterPro"/>
</dbReference>
<dbReference type="InterPro" id="IPR013556">
    <property type="entry name" value="Flag_M-ring_C"/>
</dbReference>
<feature type="domain" description="Flagellar M-ring C-terminal" evidence="13">
    <location>
        <begin position="237"/>
        <end position="396"/>
    </location>
</feature>
<dbReference type="Proteomes" id="UP000244904">
    <property type="component" value="Unassembled WGS sequence"/>
</dbReference>
<accession>A0A2R8AYJ9</accession>
<keyword evidence="6 11" id="KW-1133">Transmembrane helix</keyword>
<evidence type="ECO:0000259" key="13">
    <source>
        <dbReference type="Pfam" id="PF08345"/>
    </source>
</evidence>
<evidence type="ECO:0000256" key="1">
    <source>
        <dbReference type="ARBA" id="ARBA00004117"/>
    </source>
</evidence>
<proteinExistence type="inferred from homology"/>
<sequence>MKSVIEIWNALNMRRRVIVVGAAGAMFLAILFMAQIAGRPNMSLLYAELEQDAAGEVVRALGQRNMRYEVRGDSIFVESGERDALRMTLASEGLPANGSKGYELLDALNGFGTTAQMFDAAYWRAKEGELARTIVSLSSVSSARVHIAQADNAPFQRGATPKASVFLTARNGVVEPGQARAMRFLVASAVPGLAPEDVSVVDNQGRLITNEAAAATANIADDKGDSIRDRVQRLVEARVGKGNSVVEVSVDTVTESESILERRFDPDGRVAISTDTEETTNQSENGSAGSVTVASNMPDGDAAGAQGASSQSVESRERVNYEVSETTREITRVPGAIRRLTVAVMVNGTYEIGDDGARQFVPLAEAELTALHDLVASAVGFDEARGDQITIRSMPFDEPVISGSTATIRPWYSAIDLTGLGKLALLSAVALIMGLFVLRPILRAPPPLADTSLLNGPGIPADEIPAISSVVPDVPQIADLPMALPDTESFAFGALDEQPADPVDKLRGLIDTRKDESVEILRGWLSEKETAV</sequence>
<keyword evidence="14" id="KW-0969">Cilium</keyword>
<evidence type="ECO:0000256" key="7">
    <source>
        <dbReference type="ARBA" id="ARBA00023136"/>
    </source>
</evidence>
<dbReference type="NCBIfam" id="TIGR00206">
    <property type="entry name" value="fliF"/>
    <property type="match status" value="1"/>
</dbReference>
<evidence type="ECO:0000256" key="2">
    <source>
        <dbReference type="ARBA" id="ARBA00004651"/>
    </source>
</evidence>
<keyword evidence="5 11" id="KW-0812">Transmembrane</keyword>
<dbReference type="PIRSF" id="PIRSF004862">
    <property type="entry name" value="FliF"/>
    <property type="match status" value="1"/>
</dbReference>
<organism evidence="14 15">
    <name type="scientific">Pseudoprimorskyibacter insulae</name>
    <dbReference type="NCBI Taxonomy" id="1695997"/>
    <lineage>
        <taxon>Bacteria</taxon>
        <taxon>Pseudomonadati</taxon>
        <taxon>Pseudomonadota</taxon>
        <taxon>Alphaproteobacteria</taxon>
        <taxon>Rhodobacterales</taxon>
        <taxon>Paracoccaceae</taxon>
        <taxon>Pseudoprimorskyibacter</taxon>
    </lineage>
</organism>
<dbReference type="RefSeq" id="WP_108886967.1">
    <property type="nucleotide sequence ID" value="NZ_OMOJ01000007.1"/>
</dbReference>
<feature type="compositionally biased region" description="Polar residues" evidence="10">
    <location>
        <begin position="279"/>
        <end position="295"/>
    </location>
</feature>
<protein>
    <recommendedName>
        <fullName evidence="9">Flagellar M-ring protein</fullName>
    </recommendedName>
</protein>
<keyword evidence="8 9" id="KW-0975">Bacterial flagellum</keyword>
<dbReference type="InterPro" id="IPR043427">
    <property type="entry name" value="YscJ/FliF"/>
</dbReference>
<dbReference type="Gene3D" id="3.30.300.30">
    <property type="match status" value="1"/>
</dbReference>
<keyword evidence="14" id="KW-0282">Flagellum</keyword>
<feature type="compositionally biased region" description="Low complexity" evidence="10">
    <location>
        <begin position="299"/>
        <end position="312"/>
    </location>
</feature>
<feature type="region of interest" description="Disordered" evidence="10">
    <location>
        <begin position="274"/>
        <end position="320"/>
    </location>
</feature>
<feature type="transmembrane region" description="Helical" evidence="11">
    <location>
        <begin position="17"/>
        <end position="37"/>
    </location>
</feature>
<dbReference type="AlphaFoldDB" id="A0A2R8AYJ9"/>
<keyword evidence="14" id="KW-0966">Cell projection</keyword>
<dbReference type="Pfam" id="PF01514">
    <property type="entry name" value="YscJ_FliF"/>
    <property type="match status" value="1"/>
</dbReference>